<proteinExistence type="predicted"/>
<dbReference type="RefSeq" id="XP_019030337.1">
    <property type="nucleotide sequence ID" value="XM_019177586.1"/>
</dbReference>
<feature type="compositionally biased region" description="Basic residues" evidence="1">
    <location>
        <begin position="18"/>
        <end position="36"/>
    </location>
</feature>
<dbReference type="AlphaFoldDB" id="A0A1E3IVR4"/>
<comment type="caution">
    <text evidence="2">The sequence shown here is derived from an EMBL/GenBank/DDBJ whole genome shotgun (WGS) entry which is preliminary data.</text>
</comment>
<protein>
    <submittedName>
        <fullName evidence="2">Uncharacterized protein</fullName>
    </submittedName>
</protein>
<organism evidence="2 3">
    <name type="scientific">Cryptococcus wingfieldii CBS 7118</name>
    <dbReference type="NCBI Taxonomy" id="1295528"/>
    <lineage>
        <taxon>Eukaryota</taxon>
        <taxon>Fungi</taxon>
        <taxon>Dikarya</taxon>
        <taxon>Basidiomycota</taxon>
        <taxon>Agaricomycotina</taxon>
        <taxon>Tremellomycetes</taxon>
        <taxon>Tremellales</taxon>
        <taxon>Cryptococcaceae</taxon>
        <taxon>Cryptococcus</taxon>
    </lineage>
</organism>
<sequence>MKGMAGKLRKAENIGNSRKTRKGEKTRKGGKGGKGTKGKEVGHEGMGNAGEMKMMCPWTEREENMAVDKFIEILSNYVREQVEASLDFSYLT</sequence>
<reference evidence="2 3" key="1">
    <citation type="submission" date="2016-06" db="EMBL/GenBank/DDBJ databases">
        <title>Evolution of pathogenesis and genome organization in the Tremellales.</title>
        <authorList>
            <person name="Cuomo C."/>
            <person name="Litvintseva A."/>
            <person name="Heitman J."/>
            <person name="Chen Y."/>
            <person name="Sun S."/>
            <person name="Springer D."/>
            <person name="Dromer F."/>
            <person name="Young S."/>
            <person name="Zeng Q."/>
            <person name="Chapman S."/>
            <person name="Gujja S."/>
            <person name="Saif S."/>
            <person name="Birren B."/>
        </authorList>
    </citation>
    <scope>NUCLEOTIDE SEQUENCE [LARGE SCALE GENOMIC DNA]</scope>
    <source>
        <strain evidence="2 3">CBS 7118</strain>
    </source>
</reference>
<accession>A0A1E3IVR4</accession>
<dbReference type="Proteomes" id="UP000094819">
    <property type="component" value="Unassembled WGS sequence"/>
</dbReference>
<evidence type="ECO:0000256" key="1">
    <source>
        <dbReference type="SAM" id="MobiDB-lite"/>
    </source>
</evidence>
<feature type="region of interest" description="Disordered" evidence="1">
    <location>
        <begin position="1"/>
        <end position="51"/>
    </location>
</feature>
<keyword evidence="3" id="KW-1185">Reference proteome</keyword>
<gene>
    <name evidence="2" type="ORF">L198_05504</name>
</gene>
<evidence type="ECO:0000313" key="2">
    <source>
        <dbReference type="EMBL" id="ODN92710.1"/>
    </source>
</evidence>
<dbReference type="EMBL" id="AWGH01000017">
    <property type="protein sequence ID" value="ODN92710.1"/>
    <property type="molecule type" value="Genomic_DNA"/>
</dbReference>
<dbReference type="GeneID" id="30194717"/>
<name>A0A1E3IVR4_9TREE</name>
<evidence type="ECO:0000313" key="3">
    <source>
        <dbReference type="Proteomes" id="UP000094819"/>
    </source>
</evidence>